<proteinExistence type="predicted"/>
<dbReference type="Proteomes" id="UP000033882">
    <property type="component" value="Unassembled WGS sequence"/>
</dbReference>
<comment type="caution">
    <text evidence="2">The sequence shown here is derived from an EMBL/GenBank/DDBJ whole genome shotgun (WGS) entry which is preliminary data.</text>
</comment>
<sequence>MLEKPYIPSQAEMEKAETMAADYQKTPEQVKEDEEKKDKNNEALISDLAGIEIYGSNSVSEQIKQNYAEMAIKVITDINKSAGKKLSWTFRLFGPKSDKDMKFKMEETLNNMAAALRLEHEKAANEVGLIRKRGDNTEMDKFIAERELERKGLLKSLKEGYADFVLNKDEGTIQIGMTSDGYKLKSGELMNFDEITKYIRENM</sequence>
<evidence type="ECO:0000256" key="1">
    <source>
        <dbReference type="SAM" id="MobiDB-lite"/>
    </source>
</evidence>
<gene>
    <name evidence="2" type="ORF">UY19_C0016G0032</name>
</gene>
<dbReference type="EMBL" id="LCPB01000016">
    <property type="protein sequence ID" value="KKU89346.1"/>
    <property type="molecule type" value="Genomic_DNA"/>
</dbReference>
<evidence type="ECO:0000313" key="2">
    <source>
        <dbReference type="EMBL" id="KKU89346.1"/>
    </source>
</evidence>
<protein>
    <submittedName>
        <fullName evidence="2">Uncharacterized protein</fullName>
    </submittedName>
</protein>
<name>A0A0G1U5I5_9BACT</name>
<feature type="compositionally biased region" description="Basic and acidic residues" evidence="1">
    <location>
        <begin position="28"/>
        <end position="39"/>
    </location>
</feature>
<reference evidence="2 3" key="1">
    <citation type="journal article" date="2015" name="Nature">
        <title>rRNA introns, odd ribosomes, and small enigmatic genomes across a large radiation of phyla.</title>
        <authorList>
            <person name="Brown C.T."/>
            <person name="Hug L.A."/>
            <person name="Thomas B.C."/>
            <person name="Sharon I."/>
            <person name="Castelle C.J."/>
            <person name="Singh A."/>
            <person name="Wilkins M.J."/>
            <person name="Williams K.H."/>
            <person name="Banfield J.F."/>
        </authorList>
    </citation>
    <scope>NUCLEOTIDE SEQUENCE [LARGE SCALE GENOMIC DNA]</scope>
</reference>
<accession>A0A0G1U5I5</accession>
<feature type="region of interest" description="Disordered" evidence="1">
    <location>
        <begin position="1"/>
        <end position="39"/>
    </location>
</feature>
<organism evidence="2 3">
    <name type="scientific">Candidatus Wolfebacteria bacterium GW2011_GWA2_47_9b</name>
    <dbReference type="NCBI Taxonomy" id="1619005"/>
    <lineage>
        <taxon>Bacteria</taxon>
        <taxon>Candidatus Wolfeibacteriota</taxon>
    </lineage>
</organism>
<dbReference type="AlphaFoldDB" id="A0A0G1U5I5"/>
<evidence type="ECO:0000313" key="3">
    <source>
        <dbReference type="Proteomes" id="UP000033882"/>
    </source>
</evidence>